<evidence type="ECO:0000256" key="2">
    <source>
        <dbReference type="PROSITE-ProRule" id="PRU00259"/>
    </source>
</evidence>
<sequence>MPRLKRDESISSTLSASRQAAAFFDRYSRYECQEVLTSMITDSLLSPEDNMNGGVVGSPYGVISHLSGCQKCCLIALPVESTSSQYDLRELHQIIRELVTGIFVFNQIPSIYLEANYDQNTLCSLPPAYLDTRVGQVLINIDYALKCLWHGTYFPRDKRLKFAEKWRQALNINVASGKSEGRRQTAMAFTESGVVDLSKEGDYVEAIRIENERLERLAAKETDDDCDIRKLTMLHVDELFLRLIAKQQTMQCYNNMLVVDGLNDVVGCIRHIDQRMTNDEYRRILQRFRDECAFLQNNLSQRSDLRHQLALLKFISLMVPLLIALKKRGRIPDVNRLIKNAYFTEQLKTERDLPPLIQLENNHRFFRFDQDDFFHLHGSILIEVETPTTSKVQNTALITSFDEMMRKALSHANDALESESYSESCYMPVHEIGGQSYCFLAIELEPSHLNQVSQRVPPWMSALQDEVGKLRPRRIPMTDQQVSEQLRKQFGNKIASKLKYLPLALRACSQYGFPAIFQSVSRRCPASHIMKLDDNGLSPIHHAAIRDKPNIISIILAHGISINLRRSFNTVAFGGTPLHLAARCGSILSLDCLLSKQADPYLTDSRGWAAIHHATYSNQADMTKHLLHRYQDLLNKRTNCDRKLTPVLVATLSGALDSIICLRSLGCNMLVKDANRCCIVHTAIICRNPNVLEYLIDYPYHNLHVWEVIVDMIKSDDLEKMESTAAMMVFLSTSHQDNWRQILDHGGVEALKLRLSQDLRPLRALTTLVLKNISQHDLVKQVISENNGIPLLIKMLRLADDIILSRVAVVICNLSTVDGNQFSIAAGDGIEPLISLLLKNTNHDVLVNVVKAISLLVENNLDNQTAVANFEATGQLVKLLSTQFPVKLRAQSAAAICALATNHPKNRELFVKAGAIPPLIDLLQIRSVNSQIQAAAALEALASDNPYNQRVMLHIKDAVKPLMRLLKVWDIQVKEQAASTLWAIAGTSIRQRNAVCQRIGINTFVDLMLMKSEKLQLVSCIALEALASGSLDDQARIAEAGGIQPLIRLLRSPKTCELVLLTAIRLLGSLCIGVAHTNNRPLQNEIAPEAIPLLVEYMNDASHELIQVDSACTIACLTLNNSTTQKLLQNYEKFNYQLILQLFESDNEEVRLKAGTALTTFAFKDARQKNAIVKAGGIQLSLIIQFLESSDELFRVNAAFQMIVLAPVINNCDQVELTAIAIEQLIKLLESSEETTQILVARAIASLAHTRPGIAAAFMTCGAVIVLINKLEKSKEEFVRITSAIALGYLSFDRASARLLLTACRNSPGLYESFRGYLGDNKISKNFVDSWKLAESVGLPSSSLTKNGGPPILTTTKMRHG</sequence>
<dbReference type="Gene3D" id="1.25.10.10">
    <property type="entry name" value="Leucine-rich Repeat Variant"/>
    <property type="match status" value="3"/>
</dbReference>
<feature type="repeat" description="ARM" evidence="2">
    <location>
        <begin position="1041"/>
        <end position="1070"/>
    </location>
</feature>
<dbReference type="PANTHER" id="PTHR46464:SF1">
    <property type="entry name" value="ANKYRIN AND ARMADILLO REPEAT-CONTAINING PROTEIN"/>
    <property type="match status" value="1"/>
</dbReference>
<evidence type="ECO:0000313" key="3">
    <source>
        <dbReference type="EMBL" id="EDV26749.1"/>
    </source>
</evidence>
<gene>
    <name evidence="3" type="ORF">TRIADDRAFT_22532</name>
</gene>
<dbReference type="PANTHER" id="PTHR46464">
    <property type="entry name" value="ANK_REP_REGION DOMAIN-CONTAINING PROTEIN"/>
    <property type="match status" value="1"/>
</dbReference>
<dbReference type="KEGG" id="tad:TRIADDRAFT_22532"/>
<dbReference type="PhylomeDB" id="B3RQR6"/>
<dbReference type="FunCoup" id="B3RQR6">
    <property type="interactions" value="57"/>
</dbReference>
<dbReference type="HOGENOM" id="CLU_006481_0_0_1"/>
<proteinExistence type="predicted"/>
<dbReference type="Pfam" id="PF00514">
    <property type="entry name" value="Arm"/>
    <property type="match status" value="1"/>
</dbReference>
<dbReference type="InterPro" id="IPR002110">
    <property type="entry name" value="Ankyrin_rpt"/>
</dbReference>
<dbReference type="PROSITE" id="PS50297">
    <property type="entry name" value="ANK_REP_REGION"/>
    <property type="match status" value="2"/>
</dbReference>
<dbReference type="PROSITE" id="PS50088">
    <property type="entry name" value="ANK_REPEAT"/>
    <property type="match status" value="2"/>
</dbReference>
<dbReference type="CTD" id="6751958"/>
<dbReference type="GeneID" id="6751958"/>
<reference evidence="3 4" key="1">
    <citation type="journal article" date="2008" name="Nature">
        <title>The Trichoplax genome and the nature of placozoans.</title>
        <authorList>
            <person name="Srivastava M."/>
            <person name="Begovic E."/>
            <person name="Chapman J."/>
            <person name="Putnam N.H."/>
            <person name="Hellsten U."/>
            <person name="Kawashima T."/>
            <person name="Kuo A."/>
            <person name="Mitros T."/>
            <person name="Salamov A."/>
            <person name="Carpenter M.L."/>
            <person name="Signorovitch A.Y."/>
            <person name="Moreno M.A."/>
            <person name="Kamm K."/>
            <person name="Grimwood J."/>
            <person name="Schmutz J."/>
            <person name="Shapiro H."/>
            <person name="Grigoriev I.V."/>
            <person name="Buss L.W."/>
            <person name="Schierwater B."/>
            <person name="Dellaporta S.L."/>
            <person name="Rokhsar D.S."/>
        </authorList>
    </citation>
    <scope>NUCLEOTIDE SEQUENCE [LARGE SCALE GENOMIC DNA]</scope>
    <source>
        <strain evidence="3 4">Grell-BS-1999</strain>
    </source>
</reference>
<accession>B3RQR6</accession>
<dbReference type="eggNOG" id="KOG0509">
    <property type="taxonomic scope" value="Eukaryota"/>
</dbReference>
<dbReference type="SUPFAM" id="SSF48403">
    <property type="entry name" value="Ankyrin repeat"/>
    <property type="match status" value="1"/>
</dbReference>
<dbReference type="InterPro" id="IPR000225">
    <property type="entry name" value="Armadillo"/>
</dbReference>
<dbReference type="SMART" id="SM00185">
    <property type="entry name" value="ARM"/>
    <property type="match status" value="9"/>
</dbReference>
<dbReference type="InterPro" id="IPR016024">
    <property type="entry name" value="ARM-type_fold"/>
</dbReference>
<evidence type="ECO:0000313" key="4">
    <source>
        <dbReference type="Proteomes" id="UP000009022"/>
    </source>
</evidence>
<dbReference type="STRING" id="10228.B3RQR6"/>
<keyword evidence="4" id="KW-1185">Reference proteome</keyword>
<dbReference type="Pfam" id="PF12796">
    <property type="entry name" value="Ank_2"/>
    <property type="match status" value="1"/>
</dbReference>
<protein>
    <submittedName>
        <fullName evidence="3">Uncharacterized protein</fullName>
    </submittedName>
</protein>
<dbReference type="InParanoid" id="B3RQR6"/>
<dbReference type="InterPro" id="IPR011989">
    <property type="entry name" value="ARM-like"/>
</dbReference>
<dbReference type="RefSeq" id="XP_002110745.1">
    <property type="nucleotide sequence ID" value="XM_002110709.1"/>
</dbReference>
<dbReference type="OrthoDB" id="1683831at2759"/>
<feature type="repeat" description="ANK" evidence="1">
    <location>
        <begin position="573"/>
        <end position="605"/>
    </location>
</feature>
<feature type="repeat" description="ANK" evidence="1">
    <location>
        <begin position="535"/>
        <end position="567"/>
    </location>
</feature>
<dbReference type="SUPFAM" id="SSF48371">
    <property type="entry name" value="ARM repeat"/>
    <property type="match status" value="2"/>
</dbReference>
<name>B3RQR6_TRIAD</name>
<keyword evidence="1" id="KW-0040">ANK repeat</keyword>
<dbReference type="Proteomes" id="UP000009022">
    <property type="component" value="Unassembled WGS sequence"/>
</dbReference>
<evidence type="ECO:0000256" key="1">
    <source>
        <dbReference type="PROSITE-ProRule" id="PRU00023"/>
    </source>
</evidence>
<organism evidence="3 4">
    <name type="scientific">Trichoplax adhaerens</name>
    <name type="common">Trichoplax reptans</name>
    <dbReference type="NCBI Taxonomy" id="10228"/>
    <lineage>
        <taxon>Eukaryota</taxon>
        <taxon>Metazoa</taxon>
        <taxon>Placozoa</taxon>
        <taxon>Uniplacotomia</taxon>
        <taxon>Trichoplacea</taxon>
        <taxon>Trichoplacidae</taxon>
        <taxon>Trichoplax</taxon>
    </lineage>
</organism>
<dbReference type="PROSITE" id="PS50176">
    <property type="entry name" value="ARM_REPEAT"/>
    <property type="match status" value="1"/>
</dbReference>
<dbReference type="InterPro" id="IPR036770">
    <property type="entry name" value="Ankyrin_rpt-contain_sf"/>
</dbReference>
<dbReference type="OMA" id="FMGLFKT"/>
<dbReference type="EMBL" id="DS985243">
    <property type="protein sequence ID" value="EDV26749.1"/>
    <property type="molecule type" value="Genomic_DNA"/>
</dbReference>
<dbReference type="InterPro" id="IPR043379">
    <property type="entry name" value="ANKAR"/>
</dbReference>
<dbReference type="SMART" id="SM00248">
    <property type="entry name" value="ANK"/>
    <property type="match status" value="6"/>
</dbReference>
<dbReference type="Gene3D" id="1.25.40.20">
    <property type="entry name" value="Ankyrin repeat-containing domain"/>
    <property type="match status" value="1"/>
</dbReference>